<feature type="region of interest" description="Disordered" evidence="1">
    <location>
        <begin position="508"/>
        <end position="553"/>
    </location>
</feature>
<dbReference type="Proteomes" id="UP001161017">
    <property type="component" value="Unassembled WGS sequence"/>
</dbReference>
<dbReference type="AlphaFoldDB" id="A0AA43TS93"/>
<feature type="compositionally biased region" description="Basic residues" evidence="1">
    <location>
        <begin position="543"/>
        <end position="553"/>
    </location>
</feature>
<feature type="region of interest" description="Disordered" evidence="1">
    <location>
        <begin position="651"/>
        <end position="674"/>
    </location>
</feature>
<accession>A0AA43TS93</accession>
<name>A0AA43TS93_9LECA</name>
<feature type="compositionally biased region" description="Basic and acidic residues" evidence="1">
    <location>
        <begin position="189"/>
        <end position="215"/>
    </location>
</feature>
<keyword evidence="3" id="KW-1185">Reference proteome</keyword>
<dbReference type="EMBL" id="JAPUFD010000002">
    <property type="protein sequence ID" value="MDI1485744.1"/>
    <property type="molecule type" value="Genomic_DNA"/>
</dbReference>
<evidence type="ECO:0000256" key="1">
    <source>
        <dbReference type="SAM" id="MobiDB-lite"/>
    </source>
</evidence>
<evidence type="ECO:0000313" key="2">
    <source>
        <dbReference type="EMBL" id="MDI1485744.1"/>
    </source>
</evidence>
<gene>
    <name evidence="2" type="primary">agn1</name>
    <name evidence="2" type="ORF">OHK93_003933</name>
</gene>
<organism evidence="2 3">
    <name type="scientific">Ramalina farinacea</name>
    <dbReference type="NCBI Taxonomy" id="258253"/>
    <lineage>
        <taxon>Eukaryota</taxon>
        <taxon>Fungi</taxon>
        <taxon>Dikarya</taxon>
        <taxon>Ascomycota</taxon>
        <taxon>Pezizomycotina</taxon>
        <taxon>Lecanoromycetes</taxon>
        <taxon>OSLEUM clade</taxon>
        <taxon>Lecanoromycetidae</taxon>
        <taxon>Lecanorales</taxon>
        <taxon>Lecanorineae</taxon>
        <taxon>Ramalinaceae</taxon>
        <taxon>Ramalina</taxon>
    </lineage>
</organism>
<feature type="compositionally biased region" description="Polar residues" evidence="1">
    <location>
        <begin position="232"/>
        <end position="252"/>
    </location>
</feature>
<comment type="caution">
    <text evidence="2">The sequence shown here is derived from an EMBL/GenBank/DDBJ whole genome shotgun (WGS) entry which is preliminary data.</text>
</comment>
<feature type="region of interest" description="Disordered" evidence="1">
    <location>
        <begin position="157"/>
        <end position="252"/>
    </location>
</feature>
<evidence type="ECO:0000313" key="3">
    <source>
        <dbReference type="Proteomes" id="UP001161017"/>
    </source>
</evidence>
<reference evidence="2" key="1">
    <citation type="journal article" date="2023" name="Genome Biol. Evol.">
        <title>First Whole Genome Sequence and Flow Cytometry Genome Size Data for the Lichen-Forming Fungus Ramalina farinacea (Ascomycota).</title>
        <authorList>
            <person name="Llewellyn T."/>
            <person name="Mian S."/>
            <person name="Hill R."/>
            <person name="Leitch I.J."/>
            <person name="Gaya E."/>
        </authorList>
    </citation>
    <scope>NUCLEOTIDE SEQUENCE</scope>
    <source>
        <strain evidence="2">LIQ254RAFAR</strain>
    </source>
</reference>
<protein>
    <submittedName>
        <fullName evidence="2">Glucan endo-1,3-alpha-glucosidase agn1</fullName>
    </submittedName>
</protein>
<sequence>MCRNVCGDAVAKQIEAGKTGSVTCSSWIPKGQTNPVNEKVGDELADTFVDALPKIAEVKSQKRNRDPVLTVPQIAVHVFVEAFELAFEIGALAIPGVGEAVGPGIAGSIAAARLADWTYDATNAAKAFTTWAQGAGKLPKDMNKVFEIFNKPENESFLPGGKFTAPKGVAKGSGKPGDKGNPDTANTAAKDDSSADKPAKNDSEKENKDNKDNKSCKKQKRGGNDDNCSDKPATSQDRSATSGGKTVTSGDGTITSTIVKEIKRTIKNNKDFNNFRCTDSHTGAREALNAVGKWKEDHNSGNGWKAFTTANYVFQGAKEVGDDKVPKCDVDEFPPAYFRDEATPGQVVRYLPSSPNRAAGKLWTTWCKNNDGGSGNGQFLDNNKDLNEKLVTKVKSLDRHTEHGKGKEDSATVYETWSVKYQRAIFSMAFDWKGGDLGGEPNDANFWGLDINPCWPKAILPEDRGWVLDINDDWYKTHVPNPDLREQYKQAPSQDLIDKANAWLHDNQDFEIGGDGGGPKRQNSDDGQGANKAQKVGRTPSNSRRRKRSLHMSRHGLLGIRDDEFNITRLLTVEELSNDIELINCADRTCFNERRALEQTGEGDDEIVLIIKGQGPQMTPPADVEAVPTATSIFPRREAARLVGSIGRTRARPNLPMATHGIKGQNGLTQDPRA</sequence>
<proteinExistence type="predicted"/>